<dbReference type="SUPFAM" id="SSF50978">
    <property type="entry name" value="WD40 repeat-like"/>
    <property type="match status" value="1"/>
</dbReference>
<dbReference type="InterPro" id="IPR051246">
    <property type="entry name" value="WDR48"/>
</dbReference>
<sequence length="920" mass="99942">MTKATRRKVSYVIKSGSEEHAHRLGVNSLALDITTTHGPEGTPGGILYSAGRDGMVAAWDLHFNFRPRKRVIRDHESRSEITTENAMAPLKPLEESDDDHDDDEVSLGRLATDRWRLDTESTTLFVETGRILVSLLRICAAGSIAQIYIPAFRTIAHGLGERHIISGSSDRTIKLWRPHSSTPTTLYTLGKHADYVKSLAYAAGPGWVASAGFDRKIYLWDVNESRGGAMVGVDGNSGATGSIQDVSQGASVYALATNPSGTVLVAGSPEKIVLAFDPRSGRRITKLPGHTDNIRALLVSDDGQLILSGSSDTTIKLWSLKAQRCLATYETHADSIWSLFSSHPRLQTFYAGSKDGLVTRTEIGGHNDVGVEGECVAVFKENSGVVKVIALEDKYIWTATSSSSVNRWFGITPRAYRNVAARSTFNLEIPSSAIIKLPPIEPPYTPVTDQISDSSPFSAYATSVLSVPTSYQEDDAASTETLVPVREIPDSVIEGWLLFQAPSLSWEKKCLNNAVVFFSSGKSGLKEHLMLNNRRNVLTVDTLGEVVLWDIVKAITVHLDETRWFDCEMYADEAELPTEFEVREDQRSKLGDYYICVNLGKWILRWLFDNFITAHISLYEELAEKQRQQELEFIQQKRVTTPNDAAYPVDASITDHRMFSRPPGPLNLTLPPPAPILTTAGQPLSPIPQSPSSPTLTGKLAALGAFSAPATTVAQQDYFVSAGHRPASPTSQTFSATSTGAPSGPGQTIIQPPPPAAFAGSTVTGSAGIMGRLRHFGVKKLTRTPSAEAKIESTPSNGVNPPLSPTTERREQDGKTVEQTENEQPISPFPLTLRGGPLAQIALQPPFTMPPSSEVPSLVIPTTTTVIIAEESPEASTSVDLYRGTVASVGDDVEIVEEVAPIWLLEFLLKVICQLTESTV</sequence>
<dbReference type="PANTHER" id="PTHR19862">
    <property type="entry name" value="WD REPEAT-CONTAINING PROTEIN 48"/>
    <property type="match status" value="1"/>
</dbReference>
<keyword evidence="2 4" id="KW-0853">WD repeat</keyword>
<feature type="compositionally biased region" description="Acidic residues" evidence="5">
    <location>
        <begin position="95"/>
        <end position="104"/>
    </location>
</feature>
<evidence type="ECO:0000256" key="2">
    <source>
        <dbReference type="ARBA" id="ARBA00022574"/>
    </source>
</evidence>
<comment type="similarity">
    <text evidence="1">Belongs to the WD repeat WDR48 family.</text>
</comment>
<accession>A0A433QJ76</accession>
<dbReference type="InterPro" id="IPR020472">
    <property type="entry name" value="WD40_PAC1"/>
</dbReference>
<feature type="repeat" description="WD" evidence="4">
    <location>
        <begin position="287"/>
        <end position="328"/>
    </location>
</feature>
<dbReference type="PRINTS" id="PR00320">
    <property type="entry name" value="GPROTEINBRPT"/>
</dbReference>
<comment type="caution">
    <text evidence="6">The sequence shown here is derived from an EMBL/GenBank/DDBJ whole genome shotgun (WGS) entry which is preliminary data.</text>
</comment>
<keyword evidence="7" id="KW-1185">Reference proteome</keyword>
<feature type="region of interest" description="Disordered" evidence="5">
    <location>
        <begin position="724"/>
        <end position="747"/>
    </location>
</feature>
<dbReference type="InterPro" id="IPR019775">
    <property type="entry name" value="WD40_repeat_CS"/>
</dbReference>
<feature type="region of interest" description="Disordered" evidence="5">
    <location>
        <begin position="77"/>
        <end position="104"/>
    </location>
</feature>
<dbReference type="AlphaFoldDB" id="A0A433QJ76"/>
<evidence type="ECO:0000313" key="7">
    <source>
        <dbReference type="Proteomes" id="UP000274822"/>
    </source>
</evidence>
<dbReference type="SMART" id="SM00320">
    <property type="entry name" value="WD40"/>
    <property type="match status" value="7"/>
</dbReference>
<keyword evidence="3" id="KW-0677">Repeat</keyword>
<feature type="non-terminal residue" evidence="6">
    <location>
        <position position="920"/>
    </location>
</feature>
<feature type="compositionally biased region" description="Basic and acidic residues" evidence="5">
    <location>
        <begin position="807"/>
        <end position="818"/>
    </location>
</feature>
<dbReference type="GO" id="GO:0000724">
    <property type="term" value="P:double-strand break repair via homologous recombination"/>
    <property type="evidence" value="ECO:0007669"/>
    <property type="project" value="TreeGrafter"/>
</dbReference>
<dbReference type="Proteomes" id="UP000274822">
    <property type="component" value="Unassembled WGS sequence"/>
</dbReference>
<dbReference type="InterPro" id="IPR021772">
    <property type="entry name" value="WDR48/Bun107"/>
</dbReference>
<feature type="compositionally biased region" description="Polar residues" evidence="5">
    <location>
        <begin position="728"/>
        <end position="741"/>
    </location>
</feature>
<dbReference type="InterPro" id="IPR001680">
    <property type="entry name" value="WD40_rpt"/>
</dbReference>
<evidence type="ECO:0000256" key="3">
    <source>
        <dbReference type="ARBA" id="ARBA00022737"/>
    </source>
</evidence>
<dbReference type="PROSITE" id="PS50082">
    <property type="entry name" value="WD_REPEATS_2"/>
    <property type="match status" value="2"/>
</dbReference>
<dbReference type="Gene3D" id="2.130.10.10">
    <property type="entry name" value="YVTN repeat-like/Quinoprotein amine dehydrogenase"/>
    <property type="match status" value="2"/>
</dbReference>
<dbReference type="Pfam" id="PF11816">
    <property type="entry name" value="DUF3337"/>
    <property type="match status" value="1"/>
</dbReference>
<gene>
    <name evidence="6" type="ORF">BC938DRAFT_480177</name>
</gene>
<feature type="region of interest" description="Disordered" evidence="5">
    <location>
        <begin position="786"/>
        <end position="828"/>
    </location>
</feature>
<dbReference type="InterPro" id="IPR036322">
    <property type="entry name" value="WD40_repeat_dom_sf"/>
</dbReference>
<dbReference type="GO" id="GO:0043130">
    <property type="term" value="F:ubiquitin binding"/>
    <property type="evidence" value="ECO:0007669"/>
    <property type="project" value="TreeGrafter"/>
</dbReference>
<dbReference type="EMBL" id="RBNJ01004619">
    <property type="protein sequence ID" value="RUS29832.1"/>
    <property type="molecule type" value="Genomic_DNA"/>
</dbReference>
<evidence type="ECO:0000313" key="6">
    <source>
        <dbReference type="EMBL" id="RUS29832.1"/>
    </source>
</evidence>
<feature type="repeat" description="WD" evidence="4">
    <location>
        <begin position="189"/>
        <end position="226"/>
    </location>
</feature>
<name>A0A433QJ76_9FUNG</name>
<organism evidence="6 7">
    <name type="scientific">Jimgerdemannia flammicorona</name>
    <dbReference type="NCBI Taxonomy" id="994334"/>
    <lineage>
        <taxon>Eukaryota</taxon>
        <taxon>Fungi</taxon>
        <taxon>Fungi incertae sedis</taxon>
        <taxon>Mucoromycota</taxon>
        <taxon>Mucoromycotina</taxon>
        <taxon>Endogonomycetes</taxon>
        <taxon>Endogonales</taxon>
        <taxon>Endogonaceae</taxon>
        <taxon>Jimgerdemannia</taxon>
    </lineage>
</organism>
<dbReference type="PANTHER" id="PTHR19862:SF14">
    <property type="entry name" value="WD REPEAT-CONTAINING PROTEIN 48"/>
    <property type="match status" value="1"/>
</dbReference>
<reference evidence="6 7" key="1">
    <citation type="journal article" date="2018" name="New Phytol.">
        <title>Phylogenomics of Endogonaceae and evolution of mycorrhizas within Mucoromycota.</title>
        <authorList>
            <person name="Chang Y."/>
            <person name="Desiro A."/>
            <person name="Na H."/>
            <person name="Sandor L."/>
            <person name="Lipzen A."/>
            <person name="Clum A."/>
            <person name="Barry K."/>
            <person name="Grigoriev I.V."/>
            <person name="Martin F.M."/>
            <person name="Stajich J.E."/>
            <person name="Smith M.E."/>
            <person name="Bonito G."/>
            <person name="Spatafora J.W."/>
        </authorList>
    </citation>
    <scope>NUCLEOTIDE SEQUENCE [LARGE SCALE GENOMIC DNA]</scope>
    <source>
        <strain evidence="6 7">AD002</strain>
    </source>
</reference>
<dbReference type="PROSITE" id="PS50294">
    <property type="entry name" value="WD_REPEATS_REGION"/>
    <property type="match status" value="2"/>
</dbReference>
<evidence type="ECO:0000256" key="4">
    <source>
        <dbReference type="PROSITE-ProRule" id="PRU00221"/>
    </source>
</evidence>
<evidence type="ECO:0000256" key="1">
    <source>
        <dbReference type="ARBA" id="ARBA00006917"/>
    </source>
</evidence>
<protein>
    <submittedName>
        <fullName evidence="6">WD40-repeat-containing domain protein</fullName>
    </submittedName>
</protein>
<proteinExistence type="inferred from homology"/>
<dbReference type="InterPro" id="IPR015943">
    <property type="entry name" value="WD40/YVTN_repeat-like_dom_sf"/>
</dbReference>
<dbReference type="CDD" id="cd00200">
    <property type="entry name" value="WD40"/>
    <property type="match status" value="1"/>
</dbReference>
<dbReference type="Pfam" id="PF00400">
    <property type="entry name" value="WD40"/>
    <property type="match status" value="4"/>
</dbReference>
<dbReference type="PROSITE" id="PS00678">
    <property type="entry name" value="WD_REPEATS_1"/>
    <property type="match status" value="1"/>
</dbReference>
<evidence type="ECO:0000256" key="5">
    <source>
        <dbReference type="SAM" id="MobiDB-lite"/>
    </source>
</evidence>